<evidence type="ECO:0000313" key="4">
    <source>
        <dbReference type="Proteomes" id="UP000241890"/>
    </source>
</evidence>
<feature type="region of interest" description="Disordered" evidence="1">
    <location>
        <begin position="347"/>
        <end position="437"/>
    </location>
</feature>
<organism evidence="3 4">
    <name type="scientific">Hondaea fermentalgiana</name>
    <dbReference type="NCBI Taxonomy" id="2315210"/>
    <lineage>
        <taxon>Eukaryota</taxon>
        <taxon>Sar</taxon>
        <taxon>Stramenopiles</taxon>
        <taxon>Bigyra</taxon>
        <taxon>Labyrinthulomycetes</taxon>
        <taxon>Thraustochytrida</taxon>
        <taxon>Thraustochytriidae</taxon>
        <taxon>Hondaea</taxon>
    </lineage>
</organism>
<accession>A0A2R5GT41</accession>
<evidence type="ECO:0000256" key="2">
    <source>
        <dbReference type="SAM" id="Phobius"/>
    </source>
</evidence>
<comment type="caution">
    <text evidence="3">The sequence shown here is derived from an EMBL/GenBank/DDBJ whole genome shotgun (WGS) entry which is preliminary data.</text>
</comment>
<evidence type="ECO:0000313" key="3">
    <source>
        <dbReference type="EMBL" id="GBG32928.1"/>
    </source>
</evidence>
<feature type="compositionally biased region" description="Acidic residues" evidence="1">
    <location>
        <begin position="359"/>
        <end position="379"/>
    </location>
</feature>
<dbReference type="AlphaFoldDB" id="A0A2R5GT41"/>
<feature type="compositionally biased region" description="Polar residues" evidence="1">
    <location>
        <begin position="425"/>
        <end position="437"/>
    </location>
</feature>
<dbReference type="InParanoid" id="A0A2R5GT41"/>
<feature type="transmembrane region" description="Helical" evidence="2">
    <location>
        <begin position="313"/>
        <end position="334"/>
    </location>
</feature>
<sequence length="437" mass="47747">MNATSCIGDADCPGTQVCLGTPSWAPEETWHTCDCSPYYGWENMPNCDTLGRAAKTMAAVYLIMAVLALLTAATSSCFIVWLVAIKKARILLNSVIGTFALSLLALIFCACWFSTSAAILLTPERYTLIVDDANEGLTKYHELSRQETTFVFLALVTGTASLLNVCLVWIRVVRGTLTSNSPMARYLAYSRRIVYFSEIFYVAVLGPCFALRVIELGILLTLPFYVFIGIAYAFAQRKLVALLQRAALVNETPEPQKQWFRKQVHRVQATAVLIVTLLFIVVFFGCLYAGLYLSPGGWMQHAGSADALGPLQIAYVMLPITNVSIVIAVMRYSCTSLNAIRVRMQTPTDHGSAHRGNNAEEEEDDDDDGDDSDSDDEEFPSGKGTAESGAKSSTGLWEVQRLDSRPAEISLVAASSDEDRDADSMTSDAASRTIAQV</sequence>
<evidence type="ECO:0000256" key="1">
    <source>
        <dbReference type="SAM" id="MobiDB-lite"/>
    </source>
</evidence>
<feature type="transmembrane region" description="Helical" evidence="2">
    <location>
        <begin position="150"/>
        <end position="172"/>
    </location>
</feature>
<dbReference type="EMBL" id="BEYU01000135">
    <property type="protein sequence ID" value="GBG32928.1"/>
    <property type="molecule type" value="Genomic_DNA"/>
</dbReference>
<protein>
    <submittedName>
        <fullName evidence="3">Uncharacterized protein</fullName>
    </submittedName>
</protein>
<proteinExistence type="predicted"/>
<reference evidence="3 4" key="1">
    <citation type="submission" date="2017-12" db="EMBL/GenBank/DDBJ databases">
        <title>Sequencing, de novo assembly and annotation of complete genome of a new Thraustochytrid species, strain FCC1311.</title>
        <authorList>
            <person name="Sedici K."/>
            <person name="Godart F."/>
            <person name="Aiese Cigliano R."/>
            <person name="Sanseverino W."/>
            <person name="Barakat M."/>
            <person name="Ortet P."/>
            <person name="Marechal E."/>
            <person name="Cagnac O."/>
            <person name="Amato A."/>
        </authorList>
    </citation>
    <scope>NUCLEOTIDE SEQUENCE [LARGE SCALE GENOMIC DNA]</scope>
</reference>
<keyword evidence="4" id="KW-1185">Reference proteome</keyword>
<gene>
    <name evidence="3" type="ORF">FCC1311_091542</name>
</gene>
<dbReference type="Proteomes" id="UP000241890">
    <property type="component" value="Unassembled WGS sequence"/>
</dbReference>
<feature type="transmembrane region" description="Helical" evidence="2">
    <location>
        <begin position="58"/>
        <end position="83"/>
    </location>
</feature>
<feature type="transmembrane region" description="Helical" evidence="2">
    <location>
        <begin position="193"/>
        <end position="212"/>
    </location>
</feature>
<feature type="transmembrane region" description="Helical" evidence="2">
    <location>
        <begin position="90"/>
        <end position="115"/>
    </location>
</feature>
<keyword evidence="2" id="KW-0472">Membrane</keyword>
<feature type="transmembrane region" description="Helical" evidence="2">
    <location>
        <begin position="271"/>
        <end position="293"/>
    </location>
</feature>
<keyword evidence="2" id="KW-0812">Transmembrane</keyword>
<feature type="transmembrane region" description="Helical" evidence="2">
    <location>
        <begin position="218"/>
        <end position="235"/>
    </location>
</feature>
<name>A0A2R5GT41_9STRA</name>
<keyword evidence="2" id="KW-1133">Transmembrane helix</keyword>